<feature type="domain" description="Peptidase S1" evidence="3">
    <location>
        <begin position="10"/>
        <end position="163"/>
    </location>
</feature>
<dbReference type="GeneID" id="108673683"/>
<dbReference type="SUPFAM" id="SSF50494">
    <property type="entry name" value="Trypsin-like serine proteases"/>
    <property type="match status" value="1"/>
</dbReference>
<dbReference type="GO" id="GO:0004252">
    <property type="term" value="F:serine-type endopeptidase activity"/>
    <property type="evidence" value="ECO:0007669"/>
    <property type="project" value="InterPro"/>
</dbReference>
<dbReference type="OrthoDB" id="6339870at2759"/>
<dbReference type="SMART" id="SM00020">
    <property type="entry name" value="Tryp_SPc"/>
    <property type="match status" value="1"/>
</dbReference>
<dbReference type="Pfam" id="PF00089">
    <property type="entry name" value="Trypsin"/>
    <property type="match status" value="1"/>
</dbReference>
<dbReference type="InterPro" id="IPR051487">
    <property type="entry name" value="Ser/Thr_Proteases_Immune/Dev"/>
</dbReference>
<name>A0A8B7NVS3_HYAAZ</name>
<dbReference type="InterPro" id="IPR009003">
    <property type="entry name" value="Peptidase_S1_PA"/>
</dbReference>
<evidence type="ECO:0000313" key="5">
    <source>
        <dbReference type="RefSeq" id="XP_018017031.1"/>
    </source>
</evidence>
<gene>
    <name evidence="5" type="primary">LOC108673683</name>
</gene>
<dbReference type="Gene3D" id="2.40.10.10">
    <property type="entry name" value="Trypsin-like serine proteases"/>
    <property type="match status" value="1"/>
</dbReference>
<dbReference type="PROSITE" id="PS50240">
    <property type="entry name" value="TRYPSIN_DOM"/>
    <property type="match status" value="1"/>
</dbReference>
<evidence type="ECO:0000259" key="3">
    <source>
        <dbReference type="PROSITE" id="PS50240"/>
    </source>
</evidence>
<evidence type="ECO:0000313" key="4">
    <source>
        <dbReference type="Proteomes" id="UP000694843"/>
    </source>
</evidence>
<dbReference type="PANTHER" id="PTHR24256">
    <property type="entry name" value="TRYPTASE-RELATED"/>
    <property type="match status" value="1"/>
</dbReference>
<keyword evidence="4" id="KW-1185">Reference proteome</keyword>
<comment type="similarity">
    <text evidence="2">Belongs to the peptidase S1 family. CLIP subfamily.</text>
</comment>
<sequence>MARPRRPDVVRLAEHDYNNTLESIAHEDHRVADVVVHPGYQEEGTFSSYHDLALIKVVDRIRHREGVMPICLPWGNVARRILHHNNVTITGWGAKVFGGNGSPILQEASVTVFPSEVCNASYSKLHFYSTKWPRGIAEDTFLCAGQPLGGVDTCQDFTLPLLL</sequence>
<accession>A0A8B7NVS3</accession>
<dbReference type="Proteomes" id="UP000694843">
    <property type="component" value="Unplaced"/>
</dbReference>
<dbReference type="KEGG" id="hazt:108673683"/>
<dbReference type="GO" id="GO:0006508">
    <property type="term" value="P:proteolysis"/>
    <property type="evidence" value="ECO:0007669"/>
    <property type="project" value="InterPro"/>
</dbReference>
<reference evidence="5" key="1">
    <citation type="submission" date="2025-08" db="UniProtKB">
        <authorList>
            <consortium name="RefSeq"/>
        </authorList>
    </citation>
    <scope>IDENTIFICATION</scope>
    <source>
        <tissue evidence="5">Whole organism</tissue>
    </source>
</reference>
<organism evidence="4 5">
    <name type="scientific">Hyalella azteca</name>
    <name type="common">Amphipod</name>
    <dbReference type="NCBI Taxonomy" id="294128"/>
    <lineage>
        <taxon>Eukaryota</taxon>
        <taxon>Metazoa</taxon>
        <taxon>Ecdysozoa</taxon>
        <taxon>Arthropoda</taxon>
        <taxon>Crustacea</taxon>
        <taxon>Multicrustacea</taxon>
        <taxon>Malacostraca</taxon>
        <taxon>Eumalacostraca</taxon>
        <taxon>Peracarida</taxon>
        <taxon>Amphipoda</taxon>
        <taxon>Senticaudata</taxon>
        <taxon>Talitrida</taxon>
        <taxon>Talitroidea</taxon>
        <taxon>Hyalellidae</taxon>
        <taxon>Hyalella</taxon>
    </lineage>
</organism>
<dbReference type="AlphaFoldDB" id="A0A8B7NVS3"/>
<dbReference type="InterPro" id="IPR001254">
    <property type="entry name" value="Trypsin_dom"/>
</dbReference>
<protein>
    <submittedName>
        <fullName evidence="5">Clotting factor B-like</fullName>
    </submittedName>
</protein>
<evidence type="ECO:0000256" key="1">
    <source>
        <dbReference type="ARBA" id="ARBA00023157"/>
    </source>
</evidence>
<keyword evidence="1" id="KW-1015">Disulfide bond</keyword>
<dbReference type="InterPro" id="IPR043504">
    <property type="entry name" value="Peptidase_S1_PA_chymotrypsin"/>
</dbReference>
<dbReference type="OMA" id="ANDLCND"/>
<evidence type="ECO:0000256" key="2">
    <source>
        <dbReference type="ARBA" id="ARBA00024195"/>
    </source>
</evidence>
<proteinExistence type="inferred from homology"/>
<dbReference type="RefSeq" id="XP_018017031.1">
    <property type="nucleotide sequence ID" value="XM_018161542.1"/>
</dbReference>